<gene>
    <name evidence="2" type="ORF">ACFFMS_03370</name>
</gene>
<feature type="transmembrane region" description="Helical" evidence="1">
    <location>
        <begin position="47"/>
        <end position="65"/>
    </location>
</feature>
<dbReference type="InterPro" id="IPR046084">
    <property type="entry name" value="TrbL_4"/>
</dbReference>
<name>A0ABV5WBP3_9BACI</name>
<dbReference type="Proteomes" id="UP001589609">
    <property type="component" value="Unassembled WGS sequence"/>
</dbReference>
<feature type="transmembrane region" description="Helical" evidence="1">
    <location>
        <begin position="160"/>
        <end position="179"/>
    </location>
</feature>
<evidence type="ECO:0000313" key="2">
    <source>
        <dbReference type="EMBL" id="MFB9757581.1"/>
    </source>
</evidence>
<accession>A0ABV5WBP3</accession>
<feature type="transmembrane region" description="Helical" evidence="1">
    <location>
        <begin position="226"/>
        <end position="243"/>
    </location>
</feature>
<proteinExistence type="predicted"/>
<feature type="transmembrane region" description="Helical" evidence="1">
    <location>
        <begin position="86"/>
        <end position="104"/>
    </location>
</feature>
<keyword evidence="3" id="KW-1185">Reference proteome</keyword>
<keyword evidence="1" id="KW-0472">Membrane</keyword>
<reference evidence="2 3" key="1">
    <citation type="submission" date="2024-09" db="EMBL/GenBank/DDBJ databases">
        <authorList>
            <person name="Sun Q."/>
            <person name="Mori K."/>
        </authorList>
    </citation>
    <scope>NUCLEOTIDE SEQUENCE [LARGE SCALE GENOMIC DNA]</scope>
    <source>
        <strain evidence="2 3">JCM 11201</strain>
    </source>
</reference>
<comment type="caution">
    <text evidence="2">The sequence shown here is derived from an EMBL/GenBank/DDBJ whole genome shotgun (WGS) entry which is preliminary data.</text>
</comment>
<organism evidence="2 3">
    <name type="scientific">Ectobacillus funiculus</name>
    <dbReference type="NCBI Taxonomy" id="137993"/>
    <lineage>
        <taxon>Bacteria</taxon>
        <taxon>Bacillati</taxon>
        <taxon>Bacillota</taxon>
        <taxon>Bacilli</taxon>
        <taxon>Bacillales</taxon>
        <taxon>Bacillaceae</taxon>
        <taxon>Ectobacillus</taxon>
    </lineage>
</organism>
<evidence type="ECO:0000313" key="3">
    <source>
        <dbReference type="Proteomes" id="UP001589609"/>
    </source>
</evidence>
<feature type="transmembrane region" description="Helical" evidence="1">
    <location>
        <begin position="129"/>
        <end position="153"/>
    </location>
</feature>
<feature type="transmembrane region" description="Helical" evidence="1">
    <location>
        <begin position="191"/>
        <end position="214"/>
    </location>
</feature>
<keyword evidence="1" id="KW-1133">Transmembrane helix</keyword>
<evidence type="ECO:0000256" key="1">
    <source>
        <dbReference type="SAM" id="Phobius"/>
    </source>
</evidence>
<protein>
    <submittedName>
        <fullName evidence="2">Conjugal transfer protein TrbL family protein</fullName>
    </submittedName>
</protein>
<dbReference type="EMBL" id="JBHMAF010000017">
    <property type="protein sequence ID" value="MFB9757581.1"/>
    <property type="molecule type" value="Genomic_DNA"/>
</dbReference>
<dbReference type="Pfam" id="PF19597">
    <property type="entry name" value="TrbL_4"/>
    <property type="match status" value="1"/>
</dbReference>
<dbReference type="RefSeq" id="WP_129728258.1">
    <property type="nucleotide sequence ID" value="NZ_JAPCYI010000001.1"/>
</dbReference>
<keyword evidence="1" id="KW-0812">Transmembrane</keyword>
<sequence length="278" mass="31161">MFKSPIEYLNELIYNLMNEIANAAFDWLKIYLFAPTNLEKYKYVSEAYDIIFALSVTLGGAFFVYNMFKLIVEKIGGYQQRRMQEVIVRMILGGTLAVLAPFLLKDVLLPINNAIVQIFLDKGLQVETFATFIVVPGATTAVLIAGFAMALLFLLLAIQYIIRTAELLIILIMSPLAAWSIMNEDLNIWSIWWREAISIVFTQSFQIMVIWLAFNNIGDAKGLQDFIVGFGFLAFCLMSPTFLRKFLYSTGAGRTAAGLAGGAGKSVLFRYVTQKFVG</sequence>